<accession>A0A7L9RT73</accession>
<evidence type="ECO:0000259" key="2">
    <source>
        <dbReference type="Pfam" id="PF13309"/>
    </source>
</evidence>
<reference evidence="3 4" key="1">
    <citation type="submission" date="2020-06" db="EMBL/GenBank/DDBJ databases">
        <title>The endosymbiont of the kinetoplastid Bodo saltans is a Paracaedibacter-like alpha-proteobacterium possessing a putative toxin-antitoxin system.</title>
        <authorList>
            <person name="Midha S."/>
            <person name="Rigden D.J."/>
            <person name="Siozios S."/>
            <person name="Hurst G.D.D."/>
            <person name="Jackson A.P."/>
        </authorList>
    </citation>
    <scope>NUCLEOTIDE SEQUENCE [LARGE SCALE GENOMIC DNA]</scope>
    <source>
        <strain evidence="3">Lake Konstanz</strain>
    </source>
</reference>
<dbReference type="Pfam" id="PF08348">
    <property type="entry name" value="PAS_6"/>
    <property type="match status" value="1"/>
</dbReference>
<dbReference type="RefSeq" id="WP_350332474.1">
    <property type="nucleotide sequence ID" value="NZ_CP054719.1"/>
</dbReference>
<dbReference type="PANTHER" id="PTHR35568:SF1">
    <property type="entry name" value="TRANSCRIPTIONAL REGULATOR DAUR"/>
    <property type="match status" value="1"/>
</dbReference>
<proteinExistence type="predicted"/>
<dbReference type="Pfam" id="PF13309">
    <property type="entry name" value="HTH_22"/>
    <property type="match status" value="1"/>
</dbReference>
<gene>
    <name evidence="3" type="primary">dauR</name>
    <name evidence="3" type="ORF">CPBP_00497</name>
</gene>
<keyword evidence="4" id="KW-1185">Reference proteome</keyword>
<dbReference type="PANTHER" id="PTHR35568">
    <property type="entry name" value="TRANSCRIPTIONAL REGULATOR DAUR"/>
    <property type="match status" value="1"/>
</dbReference>
<name>A0A7L9RT73_9PROT</name>
<sequence>MSFQVYIPLCTALGKLISPLIEVIICDLKSNKIVFIEGNLSGQKIGESFLQDVRDYQVGEVINFQLNHSGKIIRSINVLLDESGEKNFLLCLNFDVSVLNQIQSLVSQFFNNPSQPEPKELLKNDWHERLHLVIHELLHSYGWSLTTLTNGQKKQVVEALFKNGAFNQKNAADYIAKILSMGRATIFNYLREWRRNEN</sequence>
<feature type="domain" description="YheO-like" evidence="1">
    <location>
        <begin position="4"/>
        <end position="104"/>
    </location>
</feature>
<feature type="domain" description="Transcriptional regulator DauR-like HTH" evidence="2">
    <location>
        <begin position="131"/>
        <end position="191"/>
    </location>
</feature>
<dbReference type="InterPro" id="IPR013559">
    <property type="entry name" value="YheO"/>
</dbReference>
<evidence type="ECO:0000259" key="1">
    <source>
        <dbReference type="Pfam" id="PF08348"/>
    </source>
</evidence>
<evidence type="ECO:0000313" key="3">
    <source>
        <dbReference type="EMBL" id="QOL19731.1"/>
    </source>
</evidence>
<evidence type="ECO:0000313" key="4">
    <source>
        <dbReference type="Proteomes" id="UP000594001"/>
    </source>
</evidence>
<dbReference type="EMBL" id="CP054719">
    <property type="protein sequence ID" value="QOL19731.1"/>
    <property type="molecule type" value="Genomic_DNA"/>
</dbReference>
<dbReference type="AlphaFoldDB" id="A0A7L9RT73"/>
<dbReference type="InterPro" id="IPR039446">
    <property type="entry name" value="DauR-like"/>
</dbReference>
<dbReference type="KEGG" id="pbal:CPBP_00497"/>
<dbReference type="Proteomes" id="UP000594001">
    <property type="component" value="Chromosome"/>
</dbReference>
<organism evidence="3 4">
    <name type="scientific">Candidatus Bodocaedibacter vickermanii</name>
    <dbReference type="NCBI Taxonomy" id="2741701"/>
    <lineage>
        <taxon>Bacteria</taxon>
        <taxon>Pseudomonadati</taxon>
        <taxon>Pseudomonadota</taxon>
        <taxon>Alphaproteobacteria</taxon>
        <taxon>Holosporales</taxon>
        <taxon>Candidatus Paracaedibacteraceae</taxon>
        <taxon>Candidatus Bodocaedibacter</taxon>
    </lineage>
</organism>
<dbReference type="InterPro" id="IPR039445">
    <property type="entry name" value="DauR-like_HTH"/>
</dbReference>
<protein>
    <submittedName>
        <fullName evidence="3">Transcriptional regulator DauR</fullName>
    </submittedName>
</protein>